<dbReference type="Pfam" id="PF00857">
    <property type="entry name" value="Isochorismatase"/>
    <property type="match status" value="1"/>
</dbReference>
<dbReference type="EMBL" id="CVRR01000048">
    <property type="protein sequence ID" value="CRL41733.1"/>
    <property type="molecule type" value="Genomic_DNA"/>
</dbReference>
<keyword evidence="2 4" id="KW-0378">Hydrolase</keyword>
<dbReference type="Proteomes" id="UP000049979">
    <property type="component" value="Unassembled WGS sequence"/>
</dbReference>
<dbReference type="InterPro" id="IPR000868">
    <property type="entry name" value="Isochorismatase-like_dom"/>
</dbReference>
<dbReference type="GO" id="GO:0016787">
    <property type="term" value="F:hydrolase activity"/>
    <property type="evidence" value="ECO:0007669"/>
    <property type="project" value="UniProtKB-KW"/>
</dbReference>
<feature type="domain" description="Isochorismatase-like" evidence="3">
    <location>
        <begin position="4"/>
        <end position="175"/>
    </location>
</feature>
<dbReference type="PANTHER" id="PTHR43540">
    <property type="entry name" value="PEROXYUREIDOACRYLATE/UREIDOACRYLATE AMIDOHYDROLASE-RELATED"/>
    <property type="match status" value="1"/>
</dbReference>
<dbReference type="AlphaFoldDB" id="A0A0M6WY46"/>
<dbReference type="Gene3D" id="3.40.50.850">
    <property type="entry name" value="Isochorismatase-like"/>
    <property type="match status" value="1"/>
</dbReference>
<organism evidence="4 5">
    <name type="scientific">Roseburia faecis</name>
    <dbReference type="NCBI Taxonomy" id="301302"/>
    <lineage>
        <taxon>Bacteria</taxon>
        <taxon>Bacillati</taxon>
        <taxon>Bacillota</taxon>
        <taxon>Clostridia</taxon>
        <taxon>Lachnospirales</taxon>
        <taxon>Lachnospiraceae</taxon>
        <taxon>Roseburia</taxon>
    </lineage>
</organism>
<protein>
    <submittedName>
        <fullName evidence="4">Isochorismatase hydrolase</fullName>
    </submittedName>
</protein>
<dbReference type="RefSeq" id="WP_022045296.1">
    <property type="nucleotide sequence ID" value="NZ_CP173697.1"/>
</dbReference>
<evidence type="ECO:0000256" key="1">
    <source>
        <dbReference type="ARBA" id="ARBA00006336"/>
    </source>
</evidence>
<evidence type="ECO:0000313" key="4">
    <source>
        <dbReference type="EMBL" id="CRL41733.1"/>
    </source>
</evidence>
<keyword evidence="5" id="KW-1185">Reference proteome</keyword>
<evidence type="ECO:0000256" key="2">
    <source>
        <dbReference type="ARBA" id="ARBA00022801"/>
    </source>
</evidence>
<comment type="similarity">
    <text evidence="1">Belongs to the isochorismatase family.</text>
</comment>
<name>A0A0M6WY46_9FIRM</name>
<dbReference type="InterPro" id="IPR036380">
    <property type="entry name" value="Isochorismatase-like_sf"/>
</dbReference>
<evidence type="ECO:0000259" key="3">
    <source>
        <dbReference type="Pfam" id="PF00857"/>
    </source>
</evidence>
<dbReference type="STRING" id="301302.ERS852420_01210"/>
<proteinExistence type="inferred from homology"/>
<dbReference type="OrthoDB" id="9796485at2"/>
<accession>A0A0M6WY46</accession>
<dbReference type="SUPFAM" id="SSF52499">
    <property type="entry name" value="Isochorismatase-like hydrolases"/>
    <property type="match status" value="1"/>
</dbReference>
<dbReference type="CDD" id="cd00431">
    <property type="entry name" value="cysteine_hydrolases"/>
    <property type="match status" value="1"/>
</dbReference>
<dbReference type="PANTHER" id="PTHR43540:SF6">
    <property type="entry name" value="ISOCHORISMATASE-LIKE DOMAIN-CONTAINING PROTEIN"/>
    <property type="match status" value="1"/>
</dbReference>
<gene>
    <name evidence="4" type="ORF">M72_13581</name>
</gene>
<sequence>MKRILVVVDMQNDFTTGPLGNAECAAVIPKVAEVIKTGVYDRIIFTQDTHQSNYLDTQEGKRLPVVHCIEGTEGWEIAPVIRKAASFYSKEQIETICKPAFGSVQLGECLKQYCGDAEAQIDFCGVCTGICVISNVMIAKAFVPEARVCVIEKACACVTPESHRTAIEAMKTCQVDIQ</sequence>
<evidence type="ECO:0000313" key="5">
    <source>
        <dbReference type="Proteomes" id="UP000049979"/>
    </source>
</evidence>
<reference evidence="5" key="1">
    <citation type="submission" date="2015-05" db="EMBL/GenBank/DDBJ databases">
        <authorList>
            <consortium name="Pathogen Informatics"/>
        </authorList>
    </citation>
    <scope>NUCLEOTIDE SEQUENCE [LARGE SCALE GENOMIC DNA]</scope>
    <source>
        <strain evidence="5">M72</strain>
    </source>
</reference>
<dbReference type="InterPro" id="IPR050272">
    <property type="entry name" value="Isochorismatase-like_hydrls"/>
</dbReference>